<organism evidence="5 6">
    <name type="scientific">Mesorhizobium muleiense</name>
    <dbReference type="NCBI Taxonomy" id="1004279"/>
    <lineage>
        <taxon>Bacteria</taxon>
        <taxon>Pseudomonadati</taxon>
        <taxon>Pseudomonadota</taxon>
        <taxon>Alphaproteobacteria</taxon>
        <taxon>Hyphomicrobiales</taxon>
        <taxon>Phyllobacteriaceae</taxon>
        <taxon>Mesorhizobium</taxon>
    </lineage>
</organism>
<dbReference type="Proteomes" id="UP000198894">
    <property type="component" value="Unassembled WGS sequence"/>
</dbReference>
<evidence type="ECO:0000313" key="5">
    <source>
        <dbReference type="EMBL" id="SDJ47834.1"/>
    </source>
</evidence>
<dbReference type="CDD" id="cd13692">
    <property type="entry name" value="PBP2_BztA"/>
    <property type="match status" value="1"/>
</dbReference>
<dbReference type="AlphaFoldDB" id="A0A1G8U2J4"/>
<keyword evidence="2" id="KW-0813">Transport</keyword>
<dbReference type="PANTHER" id="PTHR30085">
    <property type="entry name" value="AMINO ACID ABC TRANSPORTER PERMEASE"/>
    <property type="match status" value="1"/>
</dbReference>
<dbReference type="InterPro" id="IPR051455">
    <property type="entry name" value="Bact_solute-bind_prot3"/>
</dbReference>
<evidence type="ECO:0000256" key="2">
    <source>
        <dbReference type="ARBA" id="ARBA00022448"/>
    </source>
</evidence>
<feature type="domain" description="Solute-binding protein family 3/N-terminal" evidence="4">
    <location>
        <begin position="58"/>
        <end position="287"/>
    </location>
</feature>
<evidence type="ECO:0000313" key="6">
    <source>
        <dbReference type="Proteomes" id="UP000198894"/>
    </source>
</evidence>
<proteinExistence type="inferred from homology"/>
<protein>
    <submittedName>
        <fullName evidence="5">General L-amino acid transport system substrate-binding protein</fullName>
    </submittedName>
</protein>
<dbReference type="SMART" id="SM00062">
    <property type="entry name" value="PBPb"/>
    <property type="match status" value="1"/>
</dbReference>
<dbReference type="PANTHER" id="PTHR30085:SF7">
    <property type="entry name" value="AMINO-ACID ABC TRANSPORTER-BINDING PROTEIN YHDW-RELATED"/>
    <property type="match status" value="1"/>
</dbReference>
<keyword evidence="3" id="KW-0732">Signal</keyword>
<dbReference type="Pfam" id="PF00497">
    <property type="entry name" value="SBP_bac_3"/>
    <property type="match status" value="1"/>
</dbReference>
<dbReference type="EMBL" id="FNEE01000006">
    <property type="protein sequence ID" value="SDJ47834.1"/>
    <property type="molecule type" value="Genomic_DNA"/>
</dbReference>
<dbReference type="InterPro" id="IPR001638">
    <property type="entry name" value="Solute-binding_3/MltF_N"/>
</dbReference>
<evidence type="ECO:0000256" key="1">
    <source>
        <dbReference type="ARBA" id="ARBA00010333"/>
    </source>
</evidence>
<accession>A0A1G8U2J4</accession>
<dbReference type="Gene3D" id="3.40.190.10">
    <property type="entry name" value="Periplasmic binding protein-like II"/>
    <property type="match status" value="2"/>
</dbReference>
<reference evidence="6" key="1">
    <citation type="submission" date="2016-10" db="EMBL/GenBank/DDBJ databases">
        <authorList>
            <person name="Varghese N."/>
            <person name="Submissions S."/>
        </authorList>
    </citation>
    <scope>NUCLEOTIDE SEQUENCE [LARGE SCALE GENOMIC DNA]</scope>
    <source>
        <strain evidence="6">CGMCC 1.11022</strain>
    </source>
</reference>
<dbReference type="SUPFAM" id="SSF53850">
    <property type="entry name" value="Periplasmic binding protein-like II"/>
    <property type="match status" value="1"/>
</dbReference>
<name>A0A1G8U2J4_9HYPH</name>
<keyword evidence="6" id="KW-1185">Reference proteome</keyword>
<gene>
    <name evidence="5" type="ORF">SAMN05428953_106255</name>
</gene>
<dbReference type="GO" id="GO:0006865">
    <property type="term" value="P:amino acid transport"/>
    <property type="evidence" value="ECO:0007669"/>
    <property type="project" value="TreeGrafter"/>
</dbReference>
<comment type="similarity">
    <text evidence="1">Belongs to the bacterial solute-binding protein 3 family.</text>
</comment>
<evidence type="ECO:0000259" key="4">
    <source>
        <dbReference type="SMART" id="SM00062"/>
    </source>
</evidence>
<sequence length="362" mass="38901">MTRMNLTNNEACATLVLHKKIRGTKMQAILKGLVGAAVGLVVSNASAATIENVRKNGVLTCGTNSATAGFSLPDNEGKWTGFVVDYCRAVAAAVLGDAQKVRFIPLTPKDRFTALQSGEIDILAHNATWTSSRDTSLGILFAGTYFYDGQGFMVRKAENVGSAKDLDGASICVTQGTTTELNLADYFRSHSMTFSTVGFADEEAVVKAYDEGRCDVLSADTSTLNASRQRMAKADDSIVLPELISKEPLGPAVRQGDDHWLNVAKWTLLVMVAAEELGVTQQNVDEMKSSDNPNIRRLLGAEGSLGKDLGLGDTWSVDVIKQVGNYGEVFDRNIGKASPLKMERGLNALWSEGGLQYAPPIR</sequence>
<evidence type="ECO:0000256" key="3">
    <source>
        <dbReference type="ARBA" id="ARBA00022729"/>
    </source>
</evidence>